<dbReference type="InterPro" id="IPR014434">
    <property type="entry name" value="Monothiol_GRX"/>
</dbReference>
<dbReference type="CDD" id="cd03028">
    <property type="entry name" value="GRX_PICOT_like"/>
    <property type="match status" value="1"/>
</dbReference>
<dbReference type="Pfam" id="PF00462">
    <property type="entry name" value="Glutaredoxin"/>
    <property type="match status" value="1"/>
</dbReference>
<dbReference type="PANTHER" id="PTHR10293:SF72">
    <property type="entry name" value="MONOTHIOL GLUTAREDOXIN-S14, CHLOROPLASTIC"/>
    <property type="match status" value="1"/>
</dbReference>
<keyword evidence="2 8" id="KW-0001">2Fe-2S</keyword>
<evidence type="ECO:0000256" key="4">
    <source>
        <dbReference type="ARBA" id="ARBA00023004"/>
    </source>
</evidence>
<keyword evidence="6" id="KW-0676">Redox-active center</keyword>
<reference evidence="10" key="1">
    <citation type="journal article" date="2019" name="Mol. Phylogenet. Evol.">
        <title>Morphological evolution and classification of the red algal order Ceramiales inferred using plastid phylogenomics.</title>
        <authorList>
            <person name="Diaz-Tapia P."/>
            <person name="Pasella M.M."/>
            <person name="Verbruggen H."/>
            <person name="Maggs C.A."/>
        </authorList>
    </citation>
    <scope>NUCLEOTIDE SEQUENCE</scope>
    <source>
        <strain evidence="10">HV05551</strain>
    </source>
</reference>
<keyword evidence="10" id="KW-0934">Plastid</keyword>
<reference evidence="10" key="2">
    <citation type="submission" date="2019-04" db="EMBL/GenBank/DDBJ databases">
        <authorList>
            <person name="Pasella M."/>
        </authorList>
    </citation>
    <scope>NUCLEOTIDE SEQUENCE</scope>
    <source>
        <strain evidence="10">HV05551</strain>
    </source>
</reference>
<dbReference type="PIRSF" id="PIRSF005894">
    <property type="entry name" value="Monothiol_GRX"/>
    <property type="match status" value="1"/>
</dbReference>
<sequence length="109" mass="12712">MDKNLCANMTIKTLIQQHPIILFMKGNKSYPKCNFSKQAVDILNTFNIEYHSVNLLNDNSMKNQLKIYSQWPTIPQLYINQEFIGGTDIIIDLYKTLKLHEILEVHINS</sequence>
<proteinExistence type="inferred from homology"/>
<dbReference type="InterPro" id="IPR002109">
    <property type="entry name" value="Glutaredoxin"/>
</dbReference>
<evidence type="ECO:0000313" key="10">
    <source>
        <dbReference type="EMBL" id="QCI07230.1"/>
    </source>
</evidence>
<evidence type="ECO:0000259" key="9">
    <source>
        <dbReference type="Pfam" id="PF00462"/>
    </source>
</evidence>
<dbReference type="SUPFAM" id="SSF52833">
    <property type="entry name" value="Thioredoxin-like"/>
    <property type="match status" value="1"/>
</dbReference>
<evidence type="ECO:0000256" key="3">
    <source>
        <dbReference type="ARBA" id="ARBA00022723"/>
    </source>
</evidence>
<feature type="binding site" evidence="8">
    <location>
        <position position="33"/>
    </location>
    <ligand>
        <name>[2Fe-2S] cluster</name>
        <dbReference type="ChEBI" id="CHEBI:190135"/>
        <note>ligand shared between dimeric partners</note>
    </ligand>
</feature>
<dbReference type="Gene3D" id="3.40.30.10">
    <property type="entry name" value="Glutaredoxin"/>
    <property type="match status" value="1"/>
</dbReference>
<keyword evidence="3 8" id="KW-0479">Metal-binding</keyword>
<dbReference type="AlphaFoldDB" id="A0A4D6WXW5"/>
<evidence type="ECO:0000256" key="6">
    <source>
        <dbReference type="ARBA" id="ARBA00023284"/>
    </source>
</evidence>
<protein>
    <recommendedName>
        <fullName evidence="7">Glutaredoxin</fullName>
    </recommendedName>
</protein>
<gene>
    <name evidence="10" type="primary">orf109</name>
</gene>
<dbReference type="InterPro" id="IPR036249">
    <property type="entry name" value="Thioredoxin-like_sf"/>
</dbReference>
<geneLocation type="plastid" evidence="10"/>
<dbReference type="EMBL" id="MK814680">
    <property type="protein sequence ID" value="QCI07230.1"/>
    <property type="molecule type" value="Genomic_DNA"/>
</dbReference>
<evidence type="ECO:0000256" key="8">
    <source>
        <dbReference type="PIRSR" id="PIRSR005894-2"/>
    </source>
</evidence>
<name>A0A4D6WXW5_9FLOR</name>
<dbReference type="InterPro" id="IPR033658">
    <property type="entry name" value="GRX_PICOT-like"/>
</dbReference>
<feature type="domain" description="Glutaredoxin" evidence="9">
    <location>
        <begin position="20"/>
        <end position="84"/>
    </location>
</feature>
<evidence type="ECO:0000256" key="5">
    <source>
        <dbReference type="ARBA" id="ARBA00023014"/>
    </source>
</evidence>
<dbReference type="GO" id="GO:0051537">
    <property type="term" value="F:2 iron, 2 sulfur cluster binding"/>
    <property type="evidence" value="ECO:0007669"/>
    <property type="project" value="UniProtKB-KW"/>
</dbReference>
<evidence type="ECO:0000256" key="7">
    <source>
        <dbReference type="PIRNR" id="PIRNR005894"/>
    </source>
</evidence>
<dbReference type="GO" id="GO:0046872">
    <property type="term" value="F:metal ion binding"/>
    <property type="evidence" value="ECO:0007669"/>
    <property type="project" value="UniProtKB-KW"/>
</dbReference>
<dbReference type="GO" id="GO:0015036">
    <property type="term" value="F:disulfide oxidoreductase activity"/>
    <property type="evidence" value="ECO:0007669"/>
    <property type="project" value="InterPro"/>
</dbReference>
<keyword evidence="5 8" id="KW-0411">Iron-sulfur</keyword>
<keyword evidence="4 8" id="KW-0408">Iron</keyword>
<comment type="similarity">
    <text evidence="1 7">Belongs to the glutaredoxin family. Monothiol subfamily.</text>
</comment>
<dbReference type="NCBIfam" id="TIGR00365">
    <property type="entry name" value="Grx4 family monothiol glutaredoxin"/>
    <property type="match status" value="1"/>
</dbReference>
<organism evidence="10">
    <name type="scientific">Hypnea pannosa</name>
    <dbReference type="NCBI Taxonomy" id="105607"/>
    <lineage>
        <taxon>Eukaryota</taxon>
        <taxon>Rhodophyta</taxon>
        <taxon>Florideophyceae</taxon>
        <taxon>Rhodymeniophycidae</taxon>
        <taxon>Gigartinales</taxon>
        <taxon>Hypneaceae</taxon>
        <taxon>Hypnea</taxon>
    </lineage>
</organism>
<dbReference type="InterPro" id="IPR004480">
    <property type="entry name" value="Monothiol_GRX-rel"/>
</dbReference>
<evidence type="ECO:0000256" key="2">
    <source>
        <dbReference type="ARBA" id="ARBA00022714"/>
    </source>
</evidence>
<dbReference type="PANTHER" id="PTHR10293">
    <property type="entry name" value="GLUTAREDOXIN FAMILY MEMBER"/>
    <property type="match status" value="1"/>
</dbReference>
<accession>A0A4D6WXW5</accession>
<evidence type="ECO:0000256" key="1">
    <source>
        <dbReference type="ARBA" id="ARBA00009630"/>
    </source>
</evidence>
<dbReference type="PROSITE" id="PS51354">
    <property type="entry name" value="GLUTAREDOXIN_2"/>
    <property type="match status" value="1"/>
</dbReference>